<evidence type="ECO:0000256" key="1">
    <source>
        <dbReference type="ARBA" id="ARBA00000971"/>
    </source>
</evidence>
<dbReference type="RefSeq" id="WP_201349690.1">
    <property type="nucleotide sequence ID" value="NZ_AP014546.1"/>
</dbReference>
<dbReference type="EMBL" id="AP014546">
    <property type="protein sequence ID" value="BBB29052.1"/>
    <property type="molecule type" value="Genomic_DNA"/>
</dbReference>
<evidence type="ECO:0000256" key="4">
    <source>
        <dbReference type="ARBA" id="ARBA00023235"/>
    </source>
</evidence>
<comment type="similarity">
    <text evidence="2 6">Belongs to the FKBP-type PPIase family.</text>
</comment>
<protein>
    <recommendedName>
        <fullName evidence="6">Peptidyl-prolyl cis-trans isomerase</fullName>
        <ecNumber evidence="6">5.2.1.8</ecNumber>
    </recommendedName>
</protein>
<keyword evidence="3 5" id="KW-0697">Rotamase</keyword>
<sequence>MKSLLIPLMLISSLFLSGCGEDPEKEAFRQQLMEKALNDKTSKAGSAFLEQNLKREGVHILPSGVQYEILQEGEGKQPTFKSSVEVHYEGRGVDGVVFDSSYERGKPSVFPLEKVIKGWQEGLLQMQQGAIWMLYIPAKFAYGATSPNELIPANSTLIFKVELLDILERSEMDNEQKK</sequence>
<evidence type="ECO:0000259" key="7">
    <source>
        <dbReference type="PROSITE" id="PS50059"/>
    </source>
</evidence>
<dbReference type="Gene3D" id="3.10.50.40">
    <property type="match status" value="1"/>
</dbReference>
<dbReference type="EC" id="5.2.1.8" evidence="6"/>
<dbReference type="GO" id="GO:0006457">
    <property type="term" value="P:protein folding"/>
    <property type="evidence" value="ECO:0007669"/>
    <property type="project" value="InterPro"/>
</dbReference>
<keyword evidence="4 5" id="KW-0413">Isomerase</keyword>
<evidence type="ECO:0000256" key="5">
    <source>
        <dbReference type="PROSITE-ProRule" id="PRU00277"/>
    </source>
</evidence>
<dbReference type="Pfam" id="PF00254">
    <property type="entry name" value="FKBP_C"/>
    <property type="match status" value="1"/>
</dbReference>
<dbReference type="InterPro" id="IPR001179">
    <property type="entry name" value="PPIase_FKBP_dom"/>
</dbReference>
<comment type="catalytic activity">
    <reaction evidence="1 5 6">
        <text>[protein]-peptidylproline (omega=180) = [protein]-peptidylproline (omega=0)</text>
        <dbReference type="Rhea" id="RHEA:16237"/>
        <dbReference type="Rhea" id="RHEA-COMP:10747"/>
        <dbReference type="Rhea" id="RHEA-COMP:10748"/>
        <dbReference type="ChEBI" id="CHEBI:83833"/>
        <dbReference type="ChEBI" id="CHEBI:83834"/>
        <dbReference type="EC" id="5.2.1.8"/>
    </reaction>
</comment>
<dbReference type="Pfam" id="PF01346">
    <property type="entry name" value="FKBP_N"/>
    <property type="match status" value="1"/>
</dbReference>
<dbReference type="Proteomes" id="UP000595332">
    <property type="component" value="Chromosome"/>
</dbReference>
<organism evidence="8 9">
    <name type="scientific">Neptunomonas japonica JAMM 1380</name>
    <dbReference type="NCBI Taxonomy" id="1441457"/>
    <lineage>
        <taxon>Bacteria</taxon>
        <taxon>Pseudomonadati</taxon>
        <taxon>Pseudomonadota</taxon>
        <taxon>Gammaproteobacteria</taxon>
        <taxon>Oceanospirillales</taxon>
        <taxon>Oceanospirillaceae</taxon>
        <taxon>Neptunomonas</taxon>
    </lineage>
</organism>
<feature type="domain" description="PPIase FKBP-type" evidence="7">
    <location>
        <begin position="81"/>
        <end position="167"/>
    </location>
</feature>
<proteinExistence type="inferred from homology"/>
<gene>
    <name evidence="8" type="ORF">NEJAP_1097</name>
</gene>
<dbReference type="KEGG" id="njp:NEJAP_1097"/>
<dbReference type="FunFam" id="3.10.50.40:FF:000006">
    <property type="entry name" value="Peptidyl-prolyl cis-trans isomerase"/>
    <property type="match status" value="1"/>
</dbReference>
<dbReference type="InterPro" id="IPR000774">
    <property type="entry name" value="PPIase_FKBP_N"/>
</dbReference>
<evidence type="ECO:0000313" key="8">
    <source>
        <dbReference type="EMBL" id="BBB29052.1"/>
    </source>
</evidence>
<dbReference type="AlphaFoldDB" id="A0A7R6PMB6"/>
<keyword evidence="9" id="KW-1185">Reference proteome</keyword>
<dbReference type="PANTHER" id="PTHR43811:SF57">
    <property type="entry name" value="FKBP-TYPE PEPTIDYL-PROLYL CIS-TRANS ISOMERASE FKPA-RELATED"/>
    <property type="match status" value="1"/>
</dbReference>
<evidence type="ECO:0000313" key="9">
    <source>
        <dbReference type="Proteomes" id="UP000595332"/>
    </source>
</evidence>
<reference evidence="8 9" key="1">
    <citation type="journal article" date="2008" name="Int. J. Syst. Evol. Microbiol.">
        <title>Neptunomonas japonica sp. nov., an Osedax japonicus symbiont-like bacterium isolated from sediment adjacent to sperm whale carcasses off Kagoshima, Japan.</title>
        <authorList>
            <person name="Miyazaki M."/>
            <person name="Nogi Y."/>
            <person name="Fujiwara Y."/>
            <person name="Kawato M."/>
            <person name="Kubokawa K."/>
            <person name="Horikoshi K."/>
        </authorList>
    </citation>
    <scope>NUCLEOTIDE SEQUENCE [LARGE SCALE GENOMIC DNA]</scope>
    <source>
        <strain evidence="8 9">JAMM 1380</strain>
    </source>
</reference>
<dbReference type="GO" id="GO:0003755">
    <property type="term" value="F:peptidyl-prolyl cis-trans isomerase activity"/>
    <property type="evidence" value="ECO:0007669"/>
    <property type="project" value="UniProtKB-UniRule"/>
</dbReference>
<dbReference type="SUPFAM" id="SSF54534">
    <property type="entry name" value="FKBP-like"/>
    <property type="match status" value="1"/>
</dbReference>
<accession>A0A7R6PMB6</accession>
<name>A0A7R6PMB6_9GAMM</name>
<evidence type="ECO:0000256" key="6">
    <source>
        <dbReference type="RuleBase" id="RU003915"/>
    </source>
</evidence>
<dbReference type="PROSITE" id="PS50059">
    <property type="entry name" value="FKBP_PPIASE"/>
    <property type="match status" value="1"/>
</dbReference>
<dbReference type="InterPro" id="IPR046357">
    <property type="entry name" value="PPIase_dom_sf"/>
</dbReference>
<dbReference type="PANTHER" id="PTHR43811">
    <property type="entry name" value="FKBP-TYPE PEPTIDYL-PROLYL CIS-TRANS ISOMERASE FKPA"/>
    <property type="match status" value="1"/>
</dbReference>
<dbReference type="PROSITE" id="PS51257">
    <property type="entry name" value="PROKAR_LIPOPROTEIN"/>
    <property type="match status" value="1"/>
</dbReference>
<evidence type="ECO:0000256" key="2">
    <source>
        <dbReference type="ARBA" id="ARBA00006577"/>
    </source>
</evidence>
<evidence type="ECO:0000256" key="3">
    <source>
        <dbReference type="ARBA" id="ARBA00023110"/>
    </source>
</evidence>